<dbReference type="OrthoDB" id="8871309at2"/>
<dbReference type="InterPro" id="IPR029058">
    <property type="entry name" value="AB_hydrolase_fold"/>
</dbReference>
<dbReference type="Pfam" id="PF00561">
    <property type="entry name" value="Abhydrolase_1"/>
    <property type="match status" value="1"/>
</dbReference>
<accession>A0A511DIH3</accession>
<dbReference type="SUPFAM" id="SSF53474">
    <property type="entry name" value="alpha/beta-Hydrolases"/>
    <property type="match status" value="1"/>
</dbReference>
<evidence type="ECO:0000259" key="2">
    <source>
        <dbReference type="Pfam" id="PF00561"/>
    </source>
</evidence>
<feature type="domain" description="AB hydrolase-1" evidence="2">
    <location>
        <begin position="97"/>
        <end position="208"/>
    </location>
</feature>
<dbReference type="Proteomes" id="UP000321685">
    <property type="component" value="Unassembled WGS sequence"/>
</dbReference>
<comment type="caution">
    <text evidence="3">The sequence shown here is derived from an EMBL/GenBank/DDBJ whole genome shotgun (WGS) entry which is preliminary data.</text>
</comment>
<keyword evidence="4" id="KW-1185">Reference proteome</keyword>
<sequence>MASALGARARLAAVAGGVQTLAREAGRATGYAVRTFGSPAGLRGVALESAWLAVHLASYPLGLLAESVRDPDHYRTDVLPLRSRSLVVSDVAAAGTPIVLVHGIMDNRSVFGVFGRALRRRGFGRVHAVNYGVLTGDLRDAARDLRRVVEEIRESTGAEKVHIVGHSLGGMIARYYVQRMGGDEAVDTLVTLGSPHTGTATAYLMPTPLARQLRPGSPVLTELAEPAPHCSTRFVVVWSRMDEMVVPQRNARLVHPDLVVDELELRDVGHLSLPIDARTVHWVATALAHLDSSSDHFTRRSRPRGAGSTTLRDESSPA</sequence>
<dbReference type="EMBL" id="BJVJ01000012">
    <property type="protein sequence ID" value="GEL22818.1"/>
    <property type="molecule type" value="Genomic_DNA"/>
</dbReference>
<feature type="region of interest" description="Disordered" evidence="1">
    <location>
        <begin position="293"/>
        <end position="318"/>
    </location>
</feature>
<proteinExistence type="predicted"/>
<dbReference type="GO" id="GO:0003824">
    <property type="term" value="F:catalytic activity"/>
    <property type="evidence" value="ECO:0007669"/>
    <property type="project" value="UniProtKB-ARBA"/>
</dbReference>
<name>A0A511DIH3_9PSEU</name>
<dbReference type="InterPro" id="IPR000073">
    <property type="entry name" value="AB_hydrolase_1"/>
</dbReference>
<evidence type="ECO:0000313" key="3">
    <source>
        <dbReference type="EMBL" id="GEL22818.1"/>
    </source>
</evidence>
<dbReference type="PANTHER" id="PTHR37946:SF1">
    <property type="entry name" value="SLL1969 PROTEIN"/>
    <property type="match status" value="1"/>
</dbReference>
<gene>
    <name evidence="3" type="ORF">PSU4_17720</name>
</gene>
<organism evidence="3 4">
    <name type="scientific">Pseudonocardia sulfidoxydans NBRC 16205</name>
    <dbReference type="NCBI Taxonomy" id="1223511"/>
    <lineage>
        <taxon>Bacteria</taxon>
        <taxon>Bacillati</taxon>
        <taxon>Actinomycetota</taxon>
        <taxon>Actinomycetes</taxon>
        <taxon>Pseudonocardiales</taxon>
        <taxon>Pseudonocardiaceae</taxon>
        <taxon>Pseudonocardia</taxon>
    </lineage>
</organism>
<evidence type="ECO:0000313" key="4">
    <source>
        <dbReference type="Proteomes" id="UP000321685"/>
    </source>
</evidence>
<reference evidence="3 4" key="1">
    <citation type="submission" date="2019-07" db="EMBL/GenBank/DDBJ databases">
        <title>Whole genome shotgun sequence of Pseudonocardia sulfidoxydans NBRC 16205.</title>
        <authorList>
            <person name="Hosoyama A."/>
            <person name="Uohara A."/>
            <person name="Ohji S."/>
            <person name="Ichikawa N."/>
        </authorList>
    </citation>
    <scope>NUCLEOTIDE SEQUENCE [LARGE SCALE GENOMIC DNA]</scope>
    <source>
        <strain evidence="3 4">NBRC 16205</strain>
    </source>
</reference>
<dbReference type="RefSeq" id="WP_147104753.1">
    <property type="nucleotide sequence ID" value="NZ_BJVJ01000012.1"/>
</dbReference>
<dbReference type="Gene3D" id="3.40.50.1820">
    <property type="entry name" value="alpha/beta hydrolase"/>
    <property type="match status" value="1"/>
</dbReference>
<dbReference type="AlphaFoldDB" id="A0A511DIH3"/>
<protein>
    <submittedName>
        <fullName evidence="3">Lipase</fullName>
    </submittedName>
</protein>
<evidence type="ECO:0000256" key="1">
    <source>
        <dbReference type="SAM" id="MobiDB-lite"/>
    </source>
</evidence>
<dbReference type="PANTHER" id="PTHR37946">
    <property type="entry name" value="SLL1969 PROTEIN"/>
    <property type="match status" value="1"/>
</dbReference>